<dbReference type="HOGENOM" id="CLU_3335473_0_0_1"/>
<organism evidence="1 2">
    <name type="scientific">Botryotinia fuckeliana (strain T4)</name>
    <name type="common">Noble rot fungus</name>
    <name type="synonym">Botrytis cinerea</name>
    <dbReference type="NCBI Taxonomy" id="999810"/>
    <lineage>
        <taxon>Eukaryota</taxon>
        <taxon>Fungi</taxon>
        <taxon>Dikarya</taxon>
        <taxon>Ascomycota</taxon>
        <taxon>Pezizomycotina</taxon>
        <taxon>Leotiomycetes</taxon>
        <taxon>Helotiales</taxon>
        <taxon>Sclerotiniaceae</taxon>
        <taxon>Botrytis</taxon>
    </lineage>
</organism>
<protein>
    <submittedName>
        <fullName evidence="1">Uncharacterized protein</fullName>
    </submittedName>
</protein>
<evidence type="ECO:0000313" key="2">
    <source>
        <dbReference type="Proteomes" id="UP000008177"/>
    </source>
</evidence>
<sequence length="38" mass="4615">MFRSFKVKTMCRLLQKFSIKTCRCKAQTELKENQEWSS</sequence>
<dbReference type="AlphaFoldDB" id="G2Y6T0"/>
<name>G2Y6T0_BOTF4</name>
<dbReference type="EMBL" id="FQ790293">
    <property type="protein sequence ID" value="CCD48332.1"/>
    <property type="molecule type" value="Genomic_DNA"/>
</dbReference>
<dbReference type="InParanoid" id="G2Y6T0"/>
<accession>G2Y6T0</accession>
<evidence type="ECO:0000313" key="1">
    <source>
        <dbReference type="EMBL" id="CCD48332.1"/>
    </source>
</evidence>
<reference evidence="2" key="1">
    <citation type="journal article" date="2011" name="PLoS Genet.">
        <title>Genomic analysis of the necrotrophic fungal pathogens Sclerotinia sclerotiorum and Botrytis cinerea.</title>
        <authorList>
            <person name="Amselem J."/>
            <person name="Cuomo C.A."/>
            <person name="van Kan J.A."/>
            <person name="Viaud M."/>
            <person name="Benito E.P."/>
            <person name="Couloux A."/>
            <person name="Coutinho P.M."/>
            <person name="de Vries R.P."/>
            <person name="Dyer P.S."/>
            <person name="Fillinger S."/>
            <person name="Fournier E."/>
            <person name="Gout L."/>
            <person name="Hahn M."/>
            <person name="Kohn L."/>
            <person name="Lapalu N."/>
            <person name="Plummer K.M."/>
            <person name="Pradier J.M."/>
            <person name="Quevillon E."/>
            <person name="Sharon A."/>
            <person name="Simon A."/>
            <person name="ten Have A."/>
            <person name="Tudzynski B."/>
            <person name="Tudzynski P."/>
            <person name="Wincker P."/>
            <person name="Andrew M."/>
            <person name="Anthouard V."/>
            <person name="Beever R.E."/>
            <person name="Beffa R."/>
            <person name="Benoit I."/>
            <person name="Bouzid O."/>
            <person name="Brault B."/>
            <person name="Chen Z."/>
            <person name="Choquer M."/>
            <person name="Collemare J."/>
            <person name="Cotton P."/>
            <person name="Danchin E.G."/>
            <person name="Da Silva C."/>
            <person name="Gautier A."/>
            <person name="Giraud C."/>
            <person name="Giraud T."/>
            <person name="Gonzalez C."/>
            <person name="Grossetete S."/>
            <person name="Guldener U."/>
            <person name="Henrissat B."/>
            <person name="Howlett B.J."/>
            <person name="Kodira C."/>
            <person name="Kretschmer M."/>
            <person name="Lappartient A."/>
            <person name="Leroch M."/>
            <person name="Levis C."/>
            <person name="Mauceli E."/>
            <person name="Neuveglise C."/>
            <person name="Oeser B."/>
            <person name="Pearson M."/>
            <person name="Poulain J."/>
            <person name="Poussereau N."/>
            <person name="Quesneville H."/>
            <person name="Rascle C."/>
            <person name="Schumacher J."/>
            <person name="Segurens B."/>
            <person name="Sexton A."/>
            <person name="Silva E."/>
            <person name="Sirven C."/>
            <person name="Soanes D.M."/>
            <person name="Talbot N.J."/>
            <person name="Templeton M."/>
            <person name="Yandava C."/>
            <person name="Yarden O."/>
            <person name="Zeng Q."/>
            <person name="Rollins J.A."/>
            <person name="Lebrun M.H."/>
            <person name="Dickman M."/>
        </authorList>
    </citation>
    <scope>NUCLEOTIDE SEQUENCE [LARGE SCALE GENOMIC DNA]</scope>
    <source>
        <strain evidence="2">T4</strain>
    </source>
</reference>
<gene>
    <name evidence="1" type="ORF">BofuT4_uP107160.1</name>
</gene>
<proteinExistence type="predicted"/>
<dbReference type="Proteomes" id="UP000008177">
    <property type="component" value="Unplaced contigs"/>
</dbReference>